<name>A0A077ZI03_TRITR</name>
<feature type="compositionally biased region" description="Basic and acidic residues" evidence="2">
    <location>
        <begin position="1"/>
        <end position="10"/>
    </location>
</feature>
<feature type="compositionally biased region" description="Basic and acidic residues" evidence="2">
    <location>
        <begin position="84"/>
        <end position="99"/>
    </location>
</feature>
<feature type="compositionally biased region" description="Low complexity" evidence="2">
    <location>
        <begin position="30"/>
        <end position="39"/>
    </location>
</feature>
<dbReference type="SUPFAM" id="SSF53955">
    <property type="entry name" value="Lysozyme-like"/>
    <property type="match status" value="1"/>
</dbReference>
<evidence type="ECO:0000313" key="5">
    <source>
        <dbReference type="Proteomes" id="UP000030665"/>
    </source>
</evidence>
<dbReference type="EMBL" id="HG806290">
    <property type="protein sequence ID" value="CDW58230.1"/>
    <property type="molecule type" value="Genomic_DNA"/>
</dbReference>
<keyword evidence="5" id="KW-1185">Reference proteome</keyword>
<feature type="region of interest" description="Disordered" evidence="2">
    <location>
        <begin position="1"/>
        <end position="110"/>
    </location>
</feature>
<dbReference type="Proteomes" id="UP000030665">
    <property type="component" value="Unassembled WGS sequence"/>
</dbReference>
<evidence type="ECO:0000256" key="1">
    <source>
        <dbReference type="SAM" id="Coils"/>
    </source>
</evidence>
<sequence>MENQENKIVDENLNPSEEEKVISEETVVQEENPTPAEVAEPVEEEVKDETKTESDTEPTDEEPVTPSTKEDKTEEEQQPEEPTEEKPEVEDKTEEEKVTPEVAIEQLDPVQEDLMAQLEELRTEKEEREALEACNIEVMKVEREFQDCSNKIAQALKDSFAQNGIDSSKTMEELKKEDPAKATLAMQFIAQAQELKAQLENAAVNEISKHQNEIIYRAASREFEKMGLNLEQAKEAVKTFKRIVNEIGVTDLKEDLQMKVQLAAGRAKIVVPEGMVAPEVKPAKAEGVADDDTTKIKDSSLEIKEVTKEVKEEKPEEVPPTPVVEKPKVEDFEEGVTGKASAGAGTMINELNVLEELAKLPYKERAKFYKEHEDSIAKALSKRAMKEEIEEVKTLNITKEDEEQASKIANLAADAMMMYGVPVGGAGAIGNAGAQQMEVAYAAKMAAVLTQPMGDMTTKLVNEDFAGDFFKIGDSVSITKPDVNSVKFEFGEINTGKILAGNTADAGTNGAAKDARIKGTYAAFTKNILTIDKYAKYAFAVSRLTKAEERWNEASGNLALEAHNLRTGHNLLTANMIVNDTTVGRIGTPEAPIELATADELFTKVIIPAKTKLRVAGAIASDGHITYGSNPQQGVNDRATVFVPDNAYNLLLTSEYFTRARGTDLADKRVEGKSIDRVLGMDLEIEACLDPNNADLEHKVTITGAAAGVMAVVIGTKNLVTRASKVLPPDTFVSHDRYADEYHGLEIYGEKLVEPKAAVVNVFGSLVAGKTLVTAEELNAQSFGIPEQKRQLVYNSEAQVLILYYGEQLKNGIVYVPASKAIFPREMDLTVEDYQGFNQGVIGVSEEVGAIGMCRRLGFKKTGYIPSIAPYTNSKDKIQLDENGVLLPTLKGGVQAFQDIADTSQSNINALPDTGVQGFLKSTAQGPQDFFNVIAHPVKTAQESYEYYKENPLRLLPQYAEQERATKMALDMLTNPQQAIPQYGGNLLGQELEGLMINPDDITNAYKVLQPYWRNYMGGILGKAYSDVDQYNDMVNKANKNWYSGVMSAVGSGLSAIPNPWTMGIGSALSAAGNFTGNNAGELADQMAGLGNDARGGSGSSNMLGNAFQKGYEGIGTLINDWKSGNKQYFPKWAGGKGIQTNKIASEEGIDPAIALAIAEQESGFNPNARNKSSREDSLGMFQINTKAHPDYKGGYNPEANTRYAVRMIKNLLQKTNGNIPQAMAAYNGGWGGKNSTQAQNYAKQAFGRIGKYTSVSNNASKIAMNYDDATNPTLKGRVTGMATNLNIPNPDRPNYKDLFANAVIDPTGLTNAKITPREEMALRNIAAPVQAPADIRPMVQVGTNEDGTPQLVTASQYNDMLNQLDTERILQANQQLQASLPAMSKAEIQLGGQNAYDTMKGLRDEYNQALANDPRWDLVRLTPEQALDAMNVMKAKQGAGTLGDVSKEKYYQMMNSLQNYQTPIDNAYDLTNQEYLAQLANMNQFQKAALTLAQGLTPESQEFYRNLSAVGVPSGTGGTSSTDAGVGANAPLPLEQRRAALEQLHAAMQPAPSPSWHTEGRIIPTKSNLLYAIPYNAVRNAGDISTGLVYAATHIPELAGRFVDFQKRNWKNTEREAKVFKKMVEDRNATLGDYAQYLGRVAQTNPVNATFNKTLDILGQPYNLDTNTAGRIAGVYKDKGFVEGTKAVGQQLKNTAKAMAENPLDVALDFAPAIGTGVKAVNKAIGKTGKGFSTAKGATAGQVAEDIINTTTSEVARDTNKIVEQAKDLGKNKNLNDLIKRAEETGDWEGVPVAQREALKRFSDDYNVIAQKHSPQTAVDPEHLTVAQNIARKKNITYRQAEKEITALYDSIPQGVDRNVGLRNLAEQGDKLAKQVIDAKQGFYEGRLFPITHAMDEAAEIDKTLKATSGLDDAKRIYSGKFSTREFGTQTYEDIAKALSKPDEYVERLSKQYIGNNIAKQLEEGMLAGESVLAKDAKEAKYVSKETLQSGDILKALDNASDTATKVDDIPINKHVVRELKQQLKPFGSPFGYQILNDFYNLGKGQMLASGTYLGANAIGSGITSLLASGANILDDIANAIATQGRLSKELGTYRRTSQLRNIKTPVLRELNQFNKYTTGGVAEFLDRKLQNSFSEIAANRKLRQMGVLPQDRLKYIEAAEADKLADIIKDVKATSLLNNSKTFFPRQVIEPLAMSNPFWRWVDTAAASTVHMITKYPALANWALNQTLAEIGLDEEMQNRLNLGVKSDKQGVSYYFDDRTGQIKEATIEWIPQMNTFKLISNPKDSVLRDPTTSVTLARLWNASQGKDAYGRALKRAEKNPSGRVTHIYDGAQRYTWTDHGWEKQGGRLDELASAFAKETVGILNLANKNVLPSVGTVLGRKYYQPYGQSLFGDFHRDETTNNMIMGGDPRKPRELADVIGSYLGLYSQPYIPALQEDRPLSVRKVLGSPTADAKVLIEKVITQNTDVEKFGQIDDPNNGGFTFVISKADTNLLGLVRIDSTGGGGTGDVPIATTATAGKVKPDGTTITITDDGTISAVGGGGSTPANMVTTDTGQEISGQKTFTYLGSSFDARQDELIVLTDTTRENLEKRTIIMPNITIEETDVDYQLVGGEYVTPEVAVQREKERIAMLKMTPRDFLLACTQKLGIEWTKLKELMDTNAQVAIELQFCNHVYRVMTSEEYQTIAQFVEEHSAEAEASQELAGGTGIEVGFGADYLEDESEEDE</sequence>
<protein>
    <submittedName>
        <fullName evidence="4">SLT domain containing protein</fullName>
    </submittedName>
</protein>
<reference evidence="4" key="2">
    <citation type="submission" date="2014-03" db="EMBL/GenBank/DDBJ databases">
        <title>The whipworm genome and dual-species transcriptomics of an intimate host-pathogen interaction.</title>
        <authorList>
            <person name="Foth B.J."/>
            <person name="Tsai I.J."/>
            <person name="Reid A.J."/>
            <person name="Bancroft A.J."/>
            <person name="Nichol S."/>
            <person name="Tracey A."/>
            <person name="Holroyd N."/>
            <person name="Cotton J.A."/>
            <person name="Stanley E.J."/>
            <person name="Zarowiecki M."/>
            <person name="Liu J.Z."/>
            <person name="Huckvale T."/>
            <person name="Cooper P.J."/>
            <person name="Grencis R.K."/>
            <person name="Berriman M."/>
        </authorList>
    </citation>
    <scope>NUCLEOTIDE SEQUENCE [LARGE SCALE GENOMIC DNA]</scope>
</reference>
<organism evidence="4 5">
    <name type="scientific">Trichuris trichiura</name>
    <name type="common">Whipworm</name>
    <name type="synonym">Trichocephalus trichiurus</name>
    <dbReference type="NCBI Taxonomy" id="36087"/>
    <lineage>
        <taxon>Eukaryota</taxon>
        <taxon>Metazoa</taxon>
        <taxon>Ecdysozoa</taxon>
        <taxon>Nematoda</taxon>
        <taxon>Enoplea</taxon>
        <taxon>Dorylaimia</taxon>
        <taxon>Trichinellida</taxon>
        <taxon>Trichuridae</taxon>
        <taxon>Trichuris</taxon>
    </lineage>
</organism>
<dbReference type="Pfam" id="PF01464">
    <property type="entry name" value="SLT"/>
    <property type="match status" value="1"/>
</dbReference>
<accession>A0A077ZI03</accession>
<feature type="domain" description="Transglycosylase SLT" evidence="3">
    <location>
        <begin position="1142"/>
        <end position="1245"/>
    </location>
</feature>
<gene>
    <name evidence="4" type="ORF">TTRE_0000653701</name>
</gene>
<evidence type="ECO:0000313" key="4">
    <source>
        <dbReference type="EMBL" id="CDW58230.1"/>
    </source>
</evidence>
<keyword evidence="1" id="KW-0175">Coiled coil</keyword>
<evidence type="ECO:0000259" key="3">
    <source>
        <dbReference type="Pfam" id="PF01464"/>
    </source>
</evidence>
<feature type="coiled-coil region" evidence="1">
    <location>
        <begin position="111"/>
        <end position="158"/>
    </location>
</feature>
<feature type="compositionally biased region" description="Acidic residues" evidence="2">
    <location>
        <begin position="73"/>
        <end position="83"/>
    </location>
</feature>
<dbReference type="InterPro" id="IPR023346">
    <property type="entry name" value="Lysozyme-like_dom_sf"/>
</dbReference>
<dbReference type="Gene3D" id="1.10.530.10">
    <property type="match status" value="1"/>
</dbReference>
<dbReference type="InterPro" id="IPR008258">
    <property type="entry name" value="Transglycosylase_SLT_dom_1"/>
</dbReference>
<proteinExistence type="predicted"/>
<evidence type="ECO:0000256" key="2">
    <source>
        <dbReference type="SAM" id="MobiDB-lite"/>
    </source>
</evidence>
<reference evidence="4" key="1">
    <citation type="submission" date="2014-01" db="EMBL/GenBank/DDBJ databases">
        <authorList>
            <person name="Aslett M."/>
        </authorList>
    </citation>
    <scope>NUCLEOTIDE SEQUENCE</scope>
</reference>
<feature type="coiled-coil region" evidence="1">
    <location>
        <begin position="185"/>
        <end position="236"/>
    </location>
</feature>